<feature type="domain" description="CCDC113/CCDC96 coiled-coil" evidence="6">
    <location>
        <begin position="339"/>
        <end position="423"/>
    </location>
</feature>
<proteinExistence type="predicted"/>
<dbReference type="AlphaFoldDB" id="A0A3Q3VKG4"/>
<feature type="region of interest" description="Disordered" evidence="5">
    <location>
        <begin position="363"/>
        <end position="384"/>
    </location>
</feature>
<reference evidence="7" key="2">
    <citation type="submission" date="2025-09" db="UniProtKB">
        <authorList>
            <consortium name="Ensembl"/>
        </authorList>
    </citation>
    <scope>IDENTIFICATION</scope>
</reference>
<dbReference type="Ensembl" id="ENSMMOT00000000685.1">
    <property type="protein sequence ID" value="ENSMMOP00000000673.1"/>
    <property type="gene ID" value="ENSMMOG00000000582.1"/>
</dbReference>
<evidence type="ECO:0000256" key="2">
    <source>
        <dbReference type="ARBA" id="ARBA00023054"/>
    </source>
</evidence>
<evidence type="ECO:0000256" key="3">
    <source>
        <dbReference type="ARBA" id="ARBA00023273"/>
    </source>
</evidence>
<feature type="compositionally biased region" description="Basic and acidic residues" evidence="5">
    <location>
        <begin position="76"/>
        <end position="93"/>
    </location>
</feature>
<dbReference type="STRING" id="94237.ENSMMOP00000000673"/>
<dbReference type="InterPro" id="IPR051885">
    <property type="entry name" value="CC_CF"/>
</dbReference>
<dbReference type="InterPro" id="IPR025254">
    <property type="entry name" value="CCDC113/CCDC96_CC"/>
</dbReference>
<feature type="region of interest" description="Disordered" evidence="5">
    <location>
        <begin position="44"/>
        <end position="133"/>
    </location>
</feature>
<dbReference type="OMA" id="RYEPIME"/>
<comment type="subcellular location">
    <subcellularLocation>
        <location evidence="1">Cell projection</location>
        <location evidence="1">Cilium</location>
    </subcellularLocation>
</comment>
<accession>A0A3Q3VKG4</accession>
<evidence type="ECO:0000256" key="5">
    <source>
        <dbReference type="SAM" id="MobiDB-lite"/>
    </source>
</evidence>
<evidence type="ECO:0000256" key="1">
    <source>
        <dbReference type="ARBA" id="ARBA00004138"/>
    </source>
</evidence>
<evidence type="ECO:0000256" key="4">
    <source>
        <dbReference type="SAM" id="Coils"/>
    </source>
</evidence>
<evidence type="ECO:0000313" key="8">
    <source>
        <dbReference type="Proteomes" id="UP000261620"/>
    </source>
</evidence>
<dbReference type="PANTHER" id="PTHR15654">
    <property type="entry name" value="COILED-COIL DOMAIN-CONTAINING PROTEIN 113-RELATED"/>
    <property type="match status" value="1"/>
</dbReference>
<dbReference type="PANTHER" id="PTHR15654:SF1">
    <property type="entry name" value="COILED-COIL DOMAIN-CONTAINING PROTEIN 96"/>
    <property type="match status" value="1"/>
</dbReference>
<dbReference type="GO" id="GO:0036064">
    <property type="term" value="C:ciliary basal body"/>
    <property type="evidence" value="ECO:0007669"/>
    <property type="project" value="TreeGrafter"/>
</dbReference>
<dbReference type="GO" id="GO:0060271">
    <property type="term" value="P:cilium assembly"/>
    <property type="evidence" value="ECO:0007669"/>
    <property type="project" value="TreeGrafter"/>
</dbReference>
<dbReference type="GO" id="GO:0005930">
    <property type="term" value="C:axoneme"/>
    <property type="evidence" value="ECO:0007669"/>
    <property type="project" value="TreeGrafter"/>
</dbReference>
<keyword evidence="3" id="KW-0966">Cell projection</keyword>
<protein>
    <recommendedName>
        <fullName evidence="6">CCDC113/CCDC96 coiled-coil domain-containing protein</fullName>
    </recommendedName>
</protein>
<feature type="region of interest" description="Disordered" evidence="5">
    <location>
        <begin position="1"/>
        <end position="29"/>
    </location>
</feature>
<sequence length="433" mass="49328">MDGEKEENEAKNETEEEVAADLSNQEDISLITVHGHEGVRAEMVASDHDEDIVTGTKEAATSEPEGLAVDITDQPVSHKEGGVLEINSNRDNETPGLNVRTPEGEEDISASQEEQNKAEAEEPTAASVDEEDITHEEYVRLFKQLSEEKDKASQHNSQLHTKLATFFSKKAPDDGHLEKEQPVWEQRQEYDKNIQILSELKQQFSAESGKAQKRAEELGLICQEKLDKVENEWRALVVLKREVAVSVLSRRLGKNTAQAKVESILAAEEHRQGELKNLRLKNIKLKMKVQKLEAALREEEQARQDPLEVQFEQLHVERLEMKKQAVKQSEESKKLQIKMRSSCREELAEVETTVARKRDLLSRTKQARSSLQRDNHRLSEQRGLLGNRPLLQDFEDTVDASEYLEEQLENLKATEAEIVSRCGKWQKKPETTE</sequence>
<reference evidence="7" key="1">
    <citation type="submission" date="2025-08" db="UniProtKB">
        <authorList>
            <consortium name="Ensembl"/>
        </authorList>
    </citation>
    <scope>IDENTIFICATION</scope>
</reference>
<evidence type="ECO:0000259" key="6">
    <source>
        <dbReference type="Pfam" id="PF13870"/>
    </source>
</evidence>
<keyword evidence="2 4" id="KW-0175">Coiled coil</keyword>
<evidence type="ECO:0000313" key="7">
    <source>
        <dbReference type="Ensembl" id="ENSMMOP00000000673.1"/>
    </source>
</evidence>
<organism evidence="7 8">
    <name type="scientific">Mola mola</name>
    <name type="common">Ocean sunfish</name>
    <name type="synonym">Tetraodon mola</name>
    <dbReference type="NCBI Taxonomy" id="94237"/>
    <lineage>
        <taxon>Eukaryota</taxon>
        <taxon>Metazoa</taxon>
        <taxon>Chordata</taxon>
        <taxon>Craniata</taxon>
        <taxon>Vertebrata</taxon>
        <taxon>Euteleostomi</taxon>
        <taxon>Actinopterygii</taxon>
        <taxon>Neopterygii</taxon>
        <taxon>Teleostei</taxon>
        <taxon>Neoteleostei</taxon>
        <taxon>Acanthomorphata</taxon>
        <taxon>Eupercaria</taxon>
        <taxon>Tetraodontiformes</taxon>
        <taxon>Molidae</taxon>
        <taxon>Mola</taxon>
    </lineage>
</organism>
<feature type="coiled-coil region" evidence="4">
    <location>
        <begin position="275"/>
        <end position="305"/>
    </location>
</feature>
<dbReference type="Proteomes" id="UP000261620">
    <property type="component" value="Unplaced"/>
</dbReference>
<name>A0A3Q3VKG4_MOLML</name>
<dbReference type="Pfam" id="PF13870">
    <property type="entry name" value="CCDC113_CCDC96_CC"/>
    <property type="match status" value="1"/>
</dbReference>
<keyword evidence="8" id="KW-1185">Reference proteome</keyword>
<feature type="compositionally biased region" description="Basic and acidic residues" evidence="5">
    <location>
        <begin position="371"/>
        <end position="380"/>
    </location>
</feature>